<evidence type="ECO:0000313" key="2">
    <source>
        <dbReference type="Proteomes" id="UP000310576"/>
    </source>
</evidence>
<proteinExistence type="predicted"/>
<name>A0A4S2QN51_9PAST</name>
<reference evidence="1 2" key="1">
    <citation type="journal article" date="2019" name="Vet. Microbiol.">
        <title>Development of multi locus sequence typing (MLST) of Rodentibacter pneumotropicus.</title>
        <authorList>
            <person name="Adhikary S."/>
            <person name="Bisgaard M."/>
            <person name="Boot R."/>
            <person name="Benga L."/>
            <person name="Nicklas W."/>
            <person name="Christensen H."/>
        </authorList>
    </citation>
    <scope>NUCLEOTIDE SEQUENCE [LARGE SCALE GENOMIC DNA]</scope>
    <source>
        <strain evidence="1 2">1596_07</strain>
    </source>
</reference>
<gene>
    <name evidence="1" type="ORF">D3M76_00250</name>
</gene>
<dbReference type="EMBL" id="QXNG01000002">
    <property type="protein sequence ID" value="THA18034.1"/>
    <property type="molecule type" value="Genomic_DNA"/>
</dbReference>
<evidence type="ECO:0000313" key="1">
    <source>
        <dbReference type="EMBL" id="THA18034.1"/>
    </source>
</evidence>
<protein>
    <submittedName>
        <fullName evidence="1">Uncharacterized protein</fullName>
    </submittedName>
</protein>
<accession>A0A4S2QN51</accession>
<organism evidence="1 2">
    <name type="scientific">Rodentibacter pneumotropicus</name>
    <dbReference type="NCBI Taxonomy" id="758"/>
    <lineage>
        <taxon>Bacteria</taxon>
        <taxon>Pseudomonadati</taxon>
        <taxon>Pseudomonadota</taxon>
        <taxon>Gammaproteobacteria</taxon>
        <taxon>Pasteurellales</taxon>
        <taxon>Pasteurellaceae</taxon>
        <taxon>Rodentibacter</taxon>
    </lineage>
</organism>
<sequence>MKNLREIREFIVRNILWLLLRCFQPALFQADGKETIVQVVLTARSPQQKCLSADLEKEPYRLYANFLYFGRNRMKR</sequence>
<dbReference type="AlphaFoldDB" id="A0A4S2QN51"/>
<dbReference type="Proteomes" id="UP000310576">
    <property type="component" value="Unassembled WGS sequence"/>
</dbReference>
<comment type="caution">
    <text evidence="1">The sequence shown here is derived from an EMBL/GenBank/DDBJ whole genome shotgun (WGS) entry which is preliminary data.</text>
</comment>